<accession>A0A1R1RFD6</accession>
<dbReference type="InterPro" id="IPR011059">
    <property type="entry name" value="Metal-dep_hydrolase_composite"/>
</dbReference>
<evidence type="ECO:0000256" key="1">
    <source>
        <dbReference type="ARBA" id="ARBA00001936"/>
    </source>
</evidence>
<dbReference type="EC" id="3.5.4.2" evidence="3 8"/>
<evidence type="ECO:0000259" key="9">
    <source>
        <dbReference type="Pfam" id="PF01979"/>
    </source>
</evidence>
<accession>A0A1R1QL02</accession>
<dbReference type="PANTHER" id="PTHR11113">
    <property type="entry name" value="N-ACETYLGLUCOSAMINE-6-PHOSPHATE DEACETYLASE"/>
    <property type="match status" value="1"/>
</dbReference>
<evidence type="ECO:0000313" key="11">
    <source>
        <dbReference type="EMBL" id="OMI05298.1"/>
    </source>
</evidence>
<dbReference type="FunFam" id="2.30.40.10:FF:000059">
    <property type="entry name" value="Adenine deaminase"/>
    <property type="match status" value="1"/>
</dbReference>
<comment type="cofactor">
    <cofactor evidence="1 8">
        <name>Mn(2+)</name>
        <dbReference type="ChEBI" id="CHEBI:29035"/>
    </cofactor>
</comment>
<dbReference type="InterPro" id="IPR006679">
    <property type="entry name" value="Adenine_deam"/>
</dbReference>
<feature type="domain" description="Amidohydrolase-related" evidence="9">
    <location>
        <begin position="66"/>
        <end position="347"/>
    </location>
</feature>
<evidence type="ECO:0000256" key="3">
    <source>
        <dbReference type="ARBA" id="ARBA00012782"/>
    </source>
</evidence>
<dbReference type="CDD" id="cd01295">
    <property type="entry name" value="AdeC"/>
    <property type="match status" value="1"/>
</dbReference>
<feature type="domain" description="Adenine deaminase C-terminal" evidence="10">
    <location>
        <begin position="411"/>
        <end position="567"/>
    </location>
</feature>
<dbReference type="GO" id="GO:0006146">
    <property type="term" value="P:adenine catabolic process"/>
    <property type="evidence" value="ECO:0007669"/>
    <property type="project" value="InterPro"/>
</dbReference>
<evidence type="ECO:0000256" key="6">
    <source>
        <dbReference type="ARBA" id="ARBA00047720"/>
    </source>
</evidence>
<evidence type="ECO:0000256" key="5">
    <source>
        <dbReference type="ARBA" id="ARBA00023211"/>
    </source>
</evidence>
<evidence type="ECO:0000313" key="12">
    <source>
        <dbReference type="Proteomes" id="UP000187367"/>
    </source>
</evidence>
<dbReference type="FunFam" id="3.20.20.140:FF:000016">
    <property type="entry name" value="Adenine deaminase"/>
    <property type="match status" value="1"/>
</dbReference>
<dbReference type="Proteomes" id="UP000187367">
    <property type="component" value="Unassembled WGS sequence"/>
</dbReference>
<dbReference type="InterPro" id="IPR006680">
    <property type="entry name" value="Amidohydro-rel"/>
</dbReference>
<gene>
    <name evidence="8" type="primary">ade</name>
    <name evidence="11" type="ORF">BW143_11455</name>
</gene>
<dbReference type="EMBL" id="MTJL01000021">
    <property type="protein sequence ID" value="OMI05298.1"/>
    <property type="molecule type" value="Genomic_DNA"/>
</dbReference>
<proteinExistence type="inferred from homology"/>
<dbReference type="OrthoDB" id="9775607at2"/>
<dbReference type="Pfam" id="PF13382">
    <property type="entry name" value="Adenine_deam_C"/>
    <property type="match status" value="1"/>
</dbReference>
<protein>
    <recommendedName>
        <fullName evidence="7 8">Adenine deaminase</fullName>
        <shortName evidence="8">Adenase</shortName>
        <shortName evidence="8">Adenine aminase</shortName>
        <ecNumber evidence="3 8">3.5.4.2</ecNumber>
    </recommendedName>
</protein>
<dbReference type="AlphaFoldDB" id="A0A1R1QL02"/>
<comment type="similarity">
    <text evidence="2 8">Belongs to the metallo-dependent hydrolases superfamily. Adenine deaminase family.</text>
</comment>
<dbReference type="SUPFAM" id="SSF51338">
    <property type="entry name" value="Composite domain of metallo-dependent hydrolases"/>
    <property type="match status" value="1"/>
</dbReference>
<reference evidence="11 12" key="1">
    <citation type="submission" date="2017-01" db="EMBL/GenBank/DDBJ databases">
        <title>Bacillus phylogenomics.</title>
        <authorList>
            <person name="Dunlap C."/>
        </authorList>
    </citation>
    <scope>NUCLEOTIDE SEQUENCE [LARGE SCALE GENOMIC DNA]</scope>
    <source>
        <strain evidence="11 12">NRRL B-41282</strain>
    </source>
</reference>
<comment type="caution">
    <text evidence="11">The sequence shown here is derived from an EMBL/GenBank/DDBJ whole genome shotgun (WGS) entry which is preliminary data.</text>
</comment>
<dbReference type="HAMAP" id="MF_01518">
    <property type="entry name" value="Adenine_deamin"/>
    <property type="match status" value="1"/>
</dbReference>
<dbReference type="GO" id="GO:0000034">
    <property type="term" value="F:adenine deaminase activity"/>
    <property type="evidence" value="ECO:0007669"/>
    <property type="project" value="UniProtKB-UniRule"/>
</dbReference>
<evidence type="ECO:0000256" key="4">
    <source>
        <dbReference type="ARBA" id="ARBA00022801"/>
    </source>
</evidence>
<dbReference type="NCBIfam" id="TIGR01178">
    <property type="entry name" value="ade"/>
    <property type="match status" value="1"/>
</dbReference>
<dbReference type="SUPFAM" id="SSF51556">
    <property type="entry name" value="Metallo-dependent hydrolases"/>
    <property type="match status" value="1"/>
</dbReference>
<dbReference type="PANTHER" id="PTHR11113:SF2">
    <property type="entry name" value="ADENINE DEAMINASE"/>
    <property type="match status" value="1"/>
</dbReference>
<dbReference type="Pfam" id="PF01979">
    <property type="entry name" value="Amidohydro_1"/>
    <property type="match status" value="1"/>
</dbReference>
<evidence type="ECO:0000256" key="7">
    <source>
        <dbReference type="ARBA" id="ARBA00069718"/>
    </source>
</evidence>
<evidence type="ECO:0000256" key="2">
    <source>
        <dbReference type="ARBA" id="ARBA00006773"/>
    </source>
</evidence>
<keyword evidence="12" id="KW-1185">Reference proteome</keyword>
<evidence type="ECO:0000256" key="8">
    <source>
        <dbReference type="HAMAP-Rule" id="MF_01518"/>
    </source>
</evidence>
<dbReference type="RefSeq" id="WP_076764189.1">
    <property type="nucleotide sequence ID" value="NZ_JARMMH010000004.1"/>
</dbReference>
<evidence type="ECO:0000259" key="10">
    <source>
        <dbReference type="Pfam" id="PF13382"/>
    </source>
</evidence>
<dbReference type="Gene3D" id="3.20.20.140">
    <property type="entry name" value="Metal-dependent hydrolases"/>
    <property type="match status" value="1"/>
</dbReference>
<name>A0A1R1QL02_9BACI</name>
<dbReference type="InterPro" id="IPR026912">
    <property type="entry name" value="Adenine_deam_C"/>
</dbReference>
<sequence length="573" mass="62592">MDKEMFIHRLGAAAHRQKADTVIKHGKIMDVFNQEWLETDIAIANGVIAGLGDYEGENIIDAQGQMIVPGFIDGHVHIESSMVPPSEFAKAVIPHGVTTVITDPHEIANVSGVKGLIFMMEQARHAKLNIHFMLPSCVPAAAFEKSGAVLRAEELNPFYTREDVLGLAEVMDYVAVEAGEADMTQKLMDAHAAGKRIDGHLAGLSAKFVNVYRAAGVLTDHEVTTPDEALERVRRGMYVMLREGSVAKNVRQVLPAVNEKNVRRFFFCTDDKHLDELIDEGSINHQVKLAIQSGLDPFLAYQMGSLNAAECYGLTTKGAVAPGYDADLLFVSDLRDVQIAQTMINGVIYSETREADTTGCNPEAGLLQSVHLPELDADDLQIPIVQDKDVRVIEIIPNQLETRLFLSKPKDEPFFQTDTESDLLKIAVIERYRGIKEIGLGIVKGFGFKEGAIATTISHDSHNLIAVGTNDQDLLAAIERLGEIGGGLTVAKEGEALQSVPLPIAGLLSDKPLHEVNDSLISLHHTLKQIGFSGDFNPFLTLSFLALPVIPDMKMTTEGLFDVKAFKHIPIQP</sequence>
<dbReference type="Gene3D" id="2.30.40.10">
    <property type="entry name" value="Urease, subunit C, domain 1"/>
    <property type="match status" value="1"/>
</dbReference>
<comment type="catalytic activity">
    <reaction evidence="6 8">
        <text>adenine + H2O + H(+) = hypoxanthine + NH4(+)</text>
        <dbReference type="Rhea" id="RHEA:23688"/>
        <dbReference type="ChEBI" id="CHEBI:15377"/>
        <dbReference type="ChEBI" id="CHEBI:15378"/>
        <dbReference type="ChEBI" id="CHEBI:16708"/>
        <dbReference type="ChEBI" id="CHEBI:17368"/>
        <dbReference type="ChEBI" id="CHEBI:28938"/>
        <dbReference type="EC" id="3.5.4.2"/>
    </reaction>
</comment>
<dbReference type="InterPro" id="IPR032466">
    <property type="entry name" value="Metal_Hydrolase"/>
</dbReference>
<keyword evidence="4 8" id="KW-0378">Hydrolase</keyword>
<keyword evidence="5 8" id="KW-0464">Manganese</keyword>
<organism evidence="11 12">
    <name type="scientific">Bacillus swezeyi</name>
    <dbReference type="NCBI Taxonomy" id="1925020"/>
    <lineage>
        <taxon>Bacteria</taxon>
        <taxon>Bacillati</taxon>
        <taxon>Bacillota</taxon>
        <taxon>Bacilli</taxon>
        <taxon>Bacillales</taxon>
        <taxon>Bacillaceae</taxon>
        <taxon>Bacillus</taxon>
    </lineage>
</organism>